<dbReference type="Proteomes" id="UP000286268">
    <property type="component" value="Chromosome"/>
</dbReference>
<protein>
    <submittedName>
        <fullName evidence="1">Transferase</fullName>
    </submittedName>
</protein>
<dbReference type="SUPFAM" id="SSF53756">
    <property type="entry name" value="UDP-Glycosyltransferase/glycogen phosphorylase"/>
    <property type="match status" value="1"/>
</dbReference>
<keyword evidence="2" id="KW-1185">Reference proteome</keyword>
<dbReference type="RefSeq" id="WP_128211041.1">
    <property type="nucleotide sequence ID" value="NZ_CP025746.1"/>
</dbReference>
<dbReference type="KEGG" id="cmah:C1I91_02305"/>
<dbReference type="Gene3D" id="3.40.50.2000">
    <property type="entry name" value="Glycogen Phosphorylase B"/>
    <property type="match status" value="1"/>
</dbReference>
<dbReference type="GO" id="GO:0016740">
    <property type="term" value="F:transferase activity"/>
    <property type="evidence" value="ECO:0007669"/>
    <property type="project" value="UniProtKB-KW"/>
</dbReference>
<accession>A0A410DNF2</accession>
<keyword evidence="1" id="KW-0808">Transferase</keyword>
<organism evidence="1 2">
    <name type="scientific">Clostridium manihotivorum</name>
    <dbReference type="NCBI Taxonomy" id="2320868"/>
    <lineage>
        <taxon>Bacteria</taxon>
        <taxon>Bacillati</taxon>
        <taxon>Bacillota</taxon>
        <taxon>Clostridia</taxon>
        <taxon>Eubacteriales</taxon>
        <taxon>Clostridiaceae</taxon>
        <taxon>Clostridium</taxon>
    </lineage>
</organism>
<evidence type="ECO:0000313" key="1">
    <source>
        <dbReference type="EMBL" id="QAA30590.1"/>
    </source>
</evidence>
<proteinExistence type="predicted"/>
<reference evidence="1 2" key="1">
    <citation type="submission" date="2018-01" db="EMBL/GenBank/DDBJ databases">
        <title>Genome Sequencing and Assembly of Anaerobacter polyendosporus strain CT4.</title>
        <authorList>
            <person name="Tachaapaikoon C."/>
            <person name="Sutheeworapong S."/>
            <person name="Jenjaroenpun P."/>
            <person name="Wongsurawat T."/>
            <person name="Nookeaw I."/>
            <person name="Cheawchanlertfa P."/>
            <person name="Kosugi A."/>
            <person name="Cheevadhanarak S."/>
            <person name="Ratanakhanokchai K."/>
        </authorList>
    </citation>
    <scope>NUCLEOTIDE SEQUENCE [LARGE SCALE GENOMIC DNA]</scope>
    <source>
        <strain evidence="1 2">CT4</strain>
    </source>
</reference>
<name>A0A410DNF2_9CLOT</name>
<dbReference type="OrthoDB" id="9809622at2"/>
<sequence length="451" mass="51796">MDDKATKIKQSIEVNIDKNNLDEAYALAEKYVTIEPNDSYGYYLLGYLSIVKNQYEKARPILEKGLCLKENNANLNFTFANLLCKEGNSKEALKYFCRAKLFDPLIGFNMNLKSDFSKLDVVFGSMEIANQMYTSVDGLKVLGINASSVNYYPGYLGYESDYTLDLPSFNSINAADIETKKLASNLISENNVFHFYFGTALTLDYSDLPLIKELGKKIVMQYWGSDVRMYSKAVKLNKYVKVKDMNEDEIKRKLEFLSHYIPDCLVDYELAEYVRDFHANLHYIRPSIDLSKYKFIENTIKDKPLIVHAPTSPEFKGTPYILEAIEELKQSYDFNFQLVQGMSHEEAVKIYESSDLIIDQILTGSYGLFSIEAMALGKPVICLISDFMKEKYPKDLPIISANPDNLKDKLEYYLKNQDLLIDLGIKGRAYVEKYHDRNLICLDLVNVYNTL</sequence>
<dbReference type="Gene3D" id="1.25.40.10">
    <property type="entry name" value="Tetratricopeptide repeat domain"/>
    <property type="match status" value="1"/>
</dbReference>
<dbReference type="EMBL" id="CP025746">
    <property type="protein sequence ID" value="QAA30590.1"/>
    <property type="molecule type" value="Genomic_DNA"/>
</dbReference>
<gene>
    <name evidence="1" type="ORF">C1I91_02305</name>
</gene>
<dbReference type="AlphaFoldDB" id="A0A410DNF2"/>
<evidence type="ECO:0000313" key="2">
    <source>
        <dbReference type="Proteomes" id="UP000286268"/>
    </source>
</evidence>
<dbReference type="InterPro" id="IPR011990">
    <property type="entry name" value="TPR-like_helical_dom_sf"/>
</dbReference>
<dbReference type="SUPFAM" id="SSF48452">
    <property type="entry name" value="TPR-like"/>
    <property type="match status" value="1"/>
</dbReference>